<feature type="domain" description="Zn(2)-C6 fungal-type" evidence="4">
    <location>
        <begin position="27"/>
        <end position="59"/>
    </location>
</feature>
<organism evidence="5 6">
    <name type="scientific">Rhodocollybia butyracea</name>
    <dbReference type="NCBI Taxonomy" id="206335"/>
    <lineage>
        <taxon>Eukaryota</taxon>
        <taxon>Fungi</taxon>
        <taxon>Dikarya</taxon>
        <taxon>Basidiomycota</taxon>
        <taxon>Agaricomycotina</taxon>
        <taxon>Agaricomycetes</taxon>
        <taxon>Agaricomycetidae</taxon>
        <taxon>Agaricales</taxon>
        <taxon>Marasmiineae</taxon>
        <taxon>Omphalotaceae</taxon>
        <taxon>Rhodocollybia</taxon>
    </lineage>
</organism>
<dbReference type="PANTHER" id="PTHR47783">
    <property type="entry name" value="ZN(II)2CYS6 TRANSCRIPTION FACTOR (EUROFUNG)-RELATED"/>
    <property type="match status" value="1"/>
</dbReference>
<evidence type="ECO:0000256" key="3">
    <source>
        <dbReference type="SAM" id="MobiDB-lite"/>
    </source>
</evidence>
<feature type="compositionally biased region" description="Low complexity" evidence="3">
    <location>
        <begin position="90"/>
        <end position="116"/>
    </location>
</feature>
<sequence>MDDSFQFIIESPQSAQGHKKRPRLVTSCDNCRLKKIKCLQPTPDSKCEACRVAKIQCRFRDRERYFAERSRAIAGPGASSGYTSSEQRSDSSADTFSVASSSSSPALSSYSISRSAPHSPKASGIVGADDNGGIRYSPYAPDPRRSLDYPHRHGHSSSVSYNASPRQSPLGYTMSPSPSPMAYHSRSHSHPNARQVQLFDSSSPQHPAYGLMTEFIVLFFNHFHQEFSFISYDDVYRDFTQRRMAAPLANCIAAFASSFSANPDLTGQGLQSVTEMYANSAKTAVNLVSHIPSVDTLHALILLAWYEYKANRASSFRDYAALSARMSTQLGYNSASSSREGDRKKETMKALYNLQMVAAQYHH</sequence>
<evidence type="ECO:0000313" key="5">
    <source>
        <dbReference type="EMBL" id="KAF9070852.1"/>
    </source>
</evidence>
<keyword evidence="1" id="KW-0479">Metal-binding</keyword>
<dbReference type="InterPro" id="IPR007219">
    <property type="entry name" value="XnlR_reg_dom"/>
</dbReference>
<dbReference type="Proteomes" id="UP000772434">
    <property type="component" value="Unassembled WGS sequence"/>
</dbReference>
<proteinExistence type="predicted"/>
<dbReference type="AlphaFoldDB" id="A0A9P5PXF1"/>
<dbReference type="CDD" id="cd00067">
    <property type="entry name" value="GAL4"/>
    <property type="match status" value="1"/>
</dbReference>
<evidence type="ECO:0000256" key="2">
    <source>
        <dbReference type="ARBA" id="ARBA00023242"/>
    </source>
</evidence>
<dbReference type="PROSITE" id="PS50048">
    <property type="entry name" value="ZN2_CY6_FUNGAL_2"/>
    <property type="match status" value="1"/>
</dbReference>
<dbReference type="GO" id="GO:0000981">
    <property type="term" value="F:DNA-binding transcription factor activity, RNA polymerase II-specific"/>
    <property type="evidence" value="ECO:0007669"/>
    <property type="project" value="InterPro"/>
</dbReference>
<dbReference type="PROSITE" id="PS00463">
    <property type="entry name" value="ZN2_CY6_FUNGAL_1"/>
    <property type="match status" value="1"/>
</dbReference>
<evidence type="ECO:0000313" key="6">
    <source>
        <dbReference type="Proteomes" id="UP000772434"/>
    </source>
</evidence>
<dbReference type="PANTHER" id="PTHR47783:SF1">
    <property type="entry name" value="ZN(II)2CYS6 TRANSCRIPTION FACTOR (EUROFUNG)"/>
    <property type="match status" value="1"/>
</dbReference>
<dbReference type="GO" id="GO:0006351">
    <property type="term" value="P:DNA-templated transcription"/>
    <property type="evidence" value="ECO:0007669"/>
    <property type="project" value="InterPro"/>
</dbReference>
<accession>A0A9P5PXF1</accession>
<feature type="compositionally biased region" description="Basic and acidic residues" evidence="3">
    <location>
        <begin position="142"/>
        <end position="151"/>
    </location>
</feature>
<dbReference type="OrthoDB" id="2428527at2759"/>
<dbReference type="SUPFAM" id="SSF57701">
    <property type="entry name" value="Zn2/Cys6 DNA-binding domain"/>
    <property type="match status" value="1"/>
</dbReference>
<feature type="compositionally biased region" description="Polar residues" evidence="3">
    <location>
        <begin position="156"/>
        <end position="167"/>
    </location>
</feature>
<dbReference type="GO" id="GO:0003677">
    <property type="term" value="F:DNA binding"/>
    <property type="evidence" value="ECO:0007669"/>
    <property type="project" value="InterPro"/>
</dbReference>
<dbReference type="GO" id="GO:0008270">
    <property type="term" value="F:zinc ion binding"/>
    <property type="evidence" value="ECO:0007669"/>
    <property type="project" value="InterPro"/>
</dbReference>
<dbReference type="InterPro" id="IPR001138">
    <property type="entry name" value="Zn2Cys6_DnaBD"/>
</dbReference>
<keyword evidence="6" id="KW-1185">Reference proteome</keyword>
<gene>
    <name evidence="5" type="ORF">BDP27DRAFT_1220037</name>
</gene>
<protein>
    <recommendedName>
        <fullName evidence="4">Zn(2)-C6 fungal-type domain-containing protein</fullName>
    </recommendedName>
</protein>
<evidence type="ECO:0000259" key="4">
    <source>
        <dbReference type="PROSITE" id="PS50048"/>
    </source>
</evidence>
<dbReference type="EMBL" id="JADNRY010000037">
    <property type="protein sequence ID" value="KAF9070852.1"/>
    <property type="molecule type" value="Genomic_DNA"/>
</dbReference>
<dbReference type="CDD" id="cd12148">
    <property type="entry name" value="fungal_TF_MHR"/>
    <property type="match status" value="1"/>
</dbReference>
<keyword evidence="2" id="KW-0539">Nucleus</keyword>
<comment type="caution">
    <text evidence="5">The sequence shown here is derived from an EMBL/GenBank/DDBJ whole genome shotgun (WGS) entry which is preliminary data.</text>
</comment>
<dbReference type="SMART" id="SM00066">
    <property type="entry name" value="GAL4"/>
    <property type="match status" value="1"/>
</dbReference>
<evidence type="ECO:0000256" key="1">
    <source>
        <dbReference type="ARBA" id="ARBA00022723"/>
    </source>
</evidence>
<feature type="region of interest" description="Disordered" evidence="3">
    <location>
        <begin position="76"/>
        <end position="194"/>
    </location>
</feature>
<name>A0A9P5PXF1_9AGAR</name>
<dbReference type="Pfam" id="PF00172">
    <property type="entry name" value="Zn_clus"/>
    <property type="match status" value="1"/>
</dbReference>
<dbReference type="Gene3D" id="4.10.240.10">
    <property type="entry name" value="Zn(2)-C6 fungal-type DNA-binding domain"/>
    <property type="match status" value="1"/>
</dbReference>
<dbReference type="InterPro" id="IPR036864">
    <property type="entry name" value="Zn2-C6_fun-type_DNA-bd_sf"/>
</dbReference>
<reference evidence="5" key="1">
    <citation type="submission" date="2020-11" db="EMBL/GenBank/DDBJ databases">
        <authorList>
            <consortium name="DOE Joint Genome Institute"/>
            <person name="Ahrendt S."/>
            <person name="Riley R."/>
            <person name="Andreopoulos W."/>
            <person name="Labutti K."/>
            <person name="Pangilinan J."/>
            <person name="Ruiz-Duenas F.J."/>
            <person name="Barrasa J.M."/>
            <person name="Sanchez-Garcia M."/>
            <person name="Camarero S."/>
            <person name="Miyauchi S."/>
            <person name="Serrano A."/>
            <person name="Linde D."/>
            <person name="Babiker R."/>
            <person name="Drula E."/>
            <person name="Ayuso-Fernandez I."/>
            <person name="Pacheco R."/>
            <person name="Padilla G."/>
            <person name="Ferreira P."/>
            <person name="Barriuso J."/>
            <person name="Kellner H."/>
            <person name="Castanera R."/>
            <person name="Alfaro M."/>
            <person name="Ramirez L."/>
            <person name="Pisabarro A.G."/>
            <person name="Kuo A."/>
            <person name="Tritt A."/>
            <person name="Lipzen A."/>
            <person name="He G."/>
            <person name="Yan M."/>
            <person name="Ng V."/>
            <person name="Cullen D."/>
            <person name="Martin F."/>
            <person name="Rosso M.-N."/>
            <person name="Henrissat B."/>
            <person name="Hibbett D."/>
            <person name="Martinez A.T."/>
            <person name="Grigoriev I.V."/>
        </authorList>
    </citation>
    <scope>NUCLEOTIDE SEQUENCE</scope>
    <source>
        <strain evidence="5">AH 40177</strain>
    </source>
</reference>
<dbReference type="Pfam" id="PF04082">
    <property type="entry name" value="Fungal_trans"/>
    <property type="match status" value="1"/>
</dbReference>